<dbReference type="InterPro" id="IPR001633">
    <property type="entry name" value="EAL_dom"/>
</dbReference>
<name>A0A1T5AP54_9FIRM</name>
<dbReference type="InterPro" id="IPR000160">
    <property type="entry name" value="GGDEF_dom"/>
</dbReference>
<dbReference type="Pfam" id="PF00672">
    <property type="entry name" value="HAMP"/>
    <property type="match status" value="1"/>
</dbReference>
<dbReference type="InterPro" id="IPR033480">
    <property type="entry name" value="sCache_2"/>
</dbReference>
<dbReference type="PROSITE" id="PS51257">
    <property type="entry name" value="PROKAR_LIPOPROTEIN"/>
    <property type="match status" value="1"/>
</dbReference>
<gene>
    <name evidence="10" type="ORF">SAMN02745120_1064</name>
</gene>
<dbReference type="InterPro" id="IPR003660">
    <property type="entry name" value="HAMP_dom"/>
</dbReference>
<dbReference type="Gene3D" id="3.30.450.20">
    <property type="entry name" value="PAS domain"/>
    <property type="match status" value="1"/>
</dbReference>
<evidence type="ECO:0000259" key="9">
    <source>
        <dbReference type="PROSITE" id="PS50887"/>
    </source>
</evidence>
<dbReference type="Proteomes" id="UP000243406">
    <property type="component" value="Unassembled WGS sequence"/>
</dbReference>
<dbReference type="Gene3D" id="3.30.70.270">
    <property type="match status" value="1"/>
</dbReference>
<dbReference type="NCBIfam" id="TIGR00254">
    <property type="entry name" value="GGDEF"/>
    <property type="match status" value="1"/>
</dbReference>
<dbReference type="GO" id="GO:0071111">
    <property type="term" value="F:cyclic-guanylate-specific phosphodiesterase activity"/>
    <property type="evidence" value="ECO:0007669"/>
    <property type="project" value="InterPro"/>
</dbReference>
<evidence type="ECO:0000256" key="5">
    <source>
        <dbReference type="ARBA" id="ARBA00023136"/>
    </source>
</evidence>
<dbReference type="Gene3D" id="3.20.20.450">
    <property type="entry name" value="EAL domain"/>
    <property type="match status" value="1"/>
</dbReference>
<evidence type="ECO:0000259" key="8">
    <source>
        <dbReference type="PROSITE" id="PS50885"/>
    </source>
</evidence>
<feature type="transmembrane region" description="Helical" evidence="6">
    <location>
        <begin position="199"/>
        <end position="224"/>
    </location>
</feature>
<feature type="domain" description="EAL" evidence="7">
    <location>
        <begin position="458"/>
        <end position="701"/>
    </location>
</feature>
<keyword evidence="4 6" id="KW-1133">Transmembrane helix</keyword>
<dbReference type="AlphaFoldDB" id="A0A1T5AP54"/>
<evidence type="ECO:0000256" key="2">
    <source>
        <dbReference type="ARBA" id="ARBA00022475"/>
    </source>
</evidence>
<dbReference type="Pfam" id="PF00563">
    <property type="entry name" value="EAL"/>
    <property type="match status" value="1"/>
</dbReference>
<dbReference type="GO" id="GO:0005886">
    <property type="term" value="C:plasma membrane"/>
    <property type="evidence" value="ECO:0007669"/>
    <property type="project" value="UniProtKB-SubCell"/>
</dbReference>
<proteinExistence type="predicted"/>
<dbReference type="InterPro" id="IPR043128">
    <property type="entry name" value="Rev_trsase/Diguanyl_cyclase"/>
</dbReference>
<dbReference type="CDD" id="cd01949">
    <property type="entry name" value="GGDEF"/>
    <property type="match status" value="1"/>
</dbReference>
<dbReference type="Pfam" id="PF17200">
    <property type="entry name" value="sCache_2"/>
    <property type="match status" value="1"/>
</dbReference>
<dbReference type="Pfam" id="PF00990">
    <property type="entry name" value="GGDEF"/>
    <property type="match status" value="1"/>
</dbReference>
<dbReference type="SMART" id="SM00052">
    <property type="entry name" value="EAL"/>
    <property type="match status" value="1"/>
</dbReference>
<organism evidence="10 11">
    <name type="scientific">Acetoanaerobium noterae</name>
    <dbReference type="NCBI Taxonomy" id="745369"/>
    <lineage>
        <taxon>Bacteria</taxon>
        <taxon>Bacillati</taxon>
        <taxon>Bacillota</taxon>
        <taxon>Clostridia</taxon>
        <taxon>Peptostreptococcales</taxon>
        <taxon>Filifactoraceae</taxon>
        <taxon>Acetoanaerobium</taxon>
    </lineage>
</organism>
<feature type="domain" description="GGDEF" evidence="9">
    <location>
        <begin position="317"/>
        <end position="449"/>
    </location>
</feature>
<comment type="subcellular location">
    <subcellularLocation>
        <location evidence="1">Cell membrane</location>
        <topology evidence="1">Multi-pass membrane protein</topology>
    </subcellularLocation>
</comment>
<reference evidence="11" key="1">
    <citation type="submission" date="2017-02" db="EMBL/GenBank/DDBJ databases">
        <authorList>
            <person name="Varghese N."/>
            <person name="Submissions S."/>
        </authorList>
    </citation>
    <scope>NUCLEOTIDE SEQUENCE [LARGE SCALE GENOMIC DNA]</scope>
    <source>
        <strain evidence="11">ATCC 35199</strain>
    </source>
</reference>
<dbReference type="SUPFAM" id="SSF55073">
    <property type="entry name" value="Nucleotide cyclase"/>
    <property type="match status" value="1"/>
</dbReference>
<dbReference type="InterPro" id="IPR035919">
    <property type="entry name" value="EAL_sf"/>
</dbReference>
<dbReference type="InterPro" id="IPR029787">
    <property type="entry name" value="Nucleotide_cyclase"/>
</dbReference>
<dbReference type="CDD" id="cd01948">
    <property type="entry name" value="EAL"/>
    <property type="match status" value="1"/>
</dbReference>
<evidence type="ECO:0000256" key="6">
    <source>
        <dbReference type="SAM" id="Phobius"/>
    </source>
</evidence>
<dbReference type="SUPFAM" id="SSF158472">
    <property type="entry name" value="HAMP domain-like"/>
    <property type="match status" value="1"/>
</dbReference>
<evidence type="ECO:0000256" key="4">
    <source>
        <dbReference type="ARBA" id="ARBA00022989"/>
    </source>
</evidence>
<sequence>MYKNRSFGQKLILFTTIMLFISSAIVGGCSYLVARNALIEKGKTILQNGVKSALILIDEMNKDVENGSITLEEAQENIKLHLLGPLNEDGTRQINSPVDFGENGYYIIYSTSGVEIMHPNLEGENVWHFKDKANKNRPFYLVQDKIKKAQSGGGFTEYTWEYPNSNELGKKIVYSELDPNWGWVVTAGSYISDFDKAALIILQITVITMIAVIILGFLFARVYINSITKPLTVVVDAMKSVEEGSYGIVPQFEVYDEIGNLIHGFNTMVQAIDTAQKDLIQKDDQLLQYAYYDQLSGLPNSYYFKKHVSERLAHLNSNAAMLLIDIKDFNIINSIYSTTYGDEIIAHLGKKVIDMKSDDSFVARIGGNEFVVWIEDVNENQISDILSNILEEFKLSLRASKFINHIDFYTSLVIVDSTNLDFEDIYKKASTALQYSKSSKNMEITKYEDEMYAQLEKESKITSLAELAIHSNEFLVYYQEKVDVTTQKVVGVESLSRWYSKELGFVSPAEFIPVLHKSNLMILFTNMVLRKVVDDIEKIYSLYGEDVSVSINISPISFFSDSFVSSLQSLIESSKVKASSIVLEITEDVFISDFEVVQAKILELKNLGVKISLDDFGTGYSSLNYLSKIQFDEIKVDKSFVDNVHLDETAYSLFDAIVKIAKSLNCNVVAEGVETAEQVKVIEKSGCNIIQGYIYSKPKPL</sequence>
<dbReference type="PROSITE" id="PS50883">
    <property type="entry name" value="EAL"/>
    <property type="match status" value="1"/>
</dbReference>
<protein>
    <submittedName>
        <fullName evidence="10">Diguanylate cyclase (GGDEF) domain-containing protein</fullName>
    </submittedName>
</protein>
<feature type="domain" description="HAMP" evidence="8">
    <location>
        <begin position="225"/>
        <end position="277"/>
    </location>
</feature>
<evidence type="ECO:0000256" key="1">
    <source>
        <dbReference type="ARBA" id="ARBA00004651"/>
    </source>
</evidence>
<dbReference type="PANTHER" id="PTHR33121:SF79">
    <property type="entry name" value="CYCLIC DI-GMP PHOSPHODIESTERASE PDED-RELATED"/>
    <property type="match status" value="1"/>
</dbReference>
<dbReference type="SMART" id="SM01049">
    <property type="entry name" value="Cache_2"/>
    <property type="match status" value="1"/>
</dbReference>
<dbReference type="InterPro" id="IPR050706">
    <property type="entry name" value="Cyclic-di-GMP_PDE-like"/>
</dbReference>
<dbReference type="PANTHER" id="PTHR33121">
    <property type="entry name" value="CYCLIC DI-GMP PHOSPHODIESTERASE PDEF"/>
    <property type="match status" value="1"/>
</dbReference>
<dbReference type="CDD" id="cd18774">
    <property type="entry name" value="PDC2_HK_sensor"/>
    <property type="match status" value="1"/>
</dbReference>
<feature type="transmembrane region" description="Helical" evidence="6">
    <location>
        <begin position="12"/>
        <end position="34"/>
    </location>
</feature>
<evidence type="ECO:0000313" key="10">
    <source>
        <dbReference type="EMBL" id="SKB36629.1"/>
    </source>
</evidence>
<accession>A0A1T5AP54</accession>
<dbReference type="GO" id="GO:0007165">
    <property type="term" value="P:signal transduction"/>
    <property type="evidence" value="ECO:0007669"/>
    <property type="project" value="InterPro"/>
</dbReference>
<dbReference type="PROSITE" id="PS50887">
    <property type="entry name" value="GGDEF"/>
    <property type="match status" value="1"/>
</dbReference>
<keyword evidence="2" id="KW-1003">Cell membrane</keyword>
<dbReference type="PROSITE" id="PS50885">
    <property type="entry name" value="HAMP"/>
    <property type="match status" value="1"/>
</dbReference>
<dbReference type="SUPFAM" id="SSF141868">
    <property type="entry name" value="EAL domain-like"/>
    <property type="match status" value="1"/>
</dbReference>
<keyword evidence="11" id="KW-1185">Reference proteome</keyword>
<dbReference type="OrthoDB" id="9762141at2"/>
<dbReference type="EMBL" id="FUYN01000002">
    <property type="protein sequence ID" value="SKB36629.1"/>
    <property type="molecule type" value="Genomic_DNA"/>
</dbReference>
<dbReference type="Gene3D" id="6.10.340.10">
    <property type="match status" value="1"/>
</dbReference>
<dbReference type="SMART" id="SM00267">
    <property type="entry name" value="GGDEF"/>
    <property type="match status" value="1"/>
</dbReference>
<evidence type="ECO:0000313" key="11">
    <source>
        <dbReference type="Proteomes" id="UP000243406"/>
    </source>
</evidence>
<keyword evidence="5 6" id="KW-0472">Membrane</keyword>
<dbReference type="RefSeq" id="WP_079588993.1">
    <property type="nucleotide sequence ID" value="NZ_FUYN01000002.1"/>
</dbReference>
<keyword evidence="3 6" id="KW-0812">Transmembrane</keyword>
<evidence type="ECO:0000256" key="3">
    <source>
        <dbReference type="ARBA" id="ARBA00022692"/>
    </source>
</evidence>
<dbReference type="SMART" id="SM00304">
    <property type="entry name" value="HAMP"/>
    <property type="match status" value="1"/>
</dbReference>
<dbReference type="CDD" id="cd06225">
    <property type="entry name" value="HAMP"/>
    <property type="match status" value="1"/>
</dbReference>
<evidence type="ECO:0000259" key="7">
    <source>
        <dbReference type="PROSITE" id="PS50883"/>
    </source>
</evidence>